<proteinExistence type="predicted"/>
<dbReference type="Proteomes" id="UP000324222">
    <property type="component" value="Unassembled WGS sequence"/>
</dbReference>
<reference evidence="2 3" key="1">
    <citation type="submission" date="2019-05" db="EMBL/GenBank/DDBJ databases">
        <title>Another draft genome of Portunus trituberculatus and its Hox gene families provides insights of decapod evolution.</title>
        <authorList>
            <person name="Jeong J.-H."/>
            <person name="Song I."/>
            <person name="Kim S."/>
            <person name="Choi T."/>
            <person name="Kim D."/>
            <person name="Ryu S."/>
            <person name="Kim W."/>
        </authorList>
    </citation>
    <scope>NUCLEOTIDE SEQUENCE [LARGE SCALE GENOMIC DNA]</scope>
    <source>
        <tissue evidence="2">Muscle</tissue>
    </source>
</reference>
<feature type="region of interest" description="Disordered" evidence="1">
    <location>
        <begin position="65"/>
        <end position="85"/>
    </location>
</feature>
<name>A0A5B7DGA0_PORTR</name>
<comment type="caution">
    <text evidence="2">The sequence shown here is derived from an EMBL/GenBank/DDBJ whole genome shotgun (WGS) entry which is preliminary data.</text>
</comment>
<evidence type="ECO:0000313" key="3">
    <source>
        <dbReference type="Proteomes" id="UP000324222"/>
    </source>
</evidence>
<sequence>MRKSCFLYPMCTNAEAKRRSARGQDSPFGLALSAKEHLDVVLLHLRVPLPEVTDPVFDEAPQQVVTHGPVDDDGGEKGGDGAFDLSHLPHKTIHDHVHHNLSEAEIPTRFLQLFPKRLCTVSLSL</sequence>
<dbReference type="AlphaFoldDB" id="A0A5B7DGA0"/>
<accession>A0A5B7DGA0</accession>
<protein>
    <submittedName>
        <fullName evidence="2">Uncharacterized protein</fullName>
    </submittedName>
</protein>
<evidence type="ECO:0000256" key="1">
    <source>
        <dbReference type="SAM" id="MobiDB-lite"/>
    </source>
</evidence>
<dbReference type="EMBL" id="VSRR010000878">
    <property type="protein sequence ID" value="MPC20512.1"/>
    <property type="molecule type" value="Genomic_DNA"/>
</dbReference>
<gene>
    <name evidence="2" type="ORF">E2C01_013459</name>
</gene>
<evidence type="ECO:0000313" key="2">
    <source>
        <dbReference type="EMBL" id="MPC20512.1"/>
    </source>
</evidence>
<keyword evidence="3" id="KW-1185">Reference proteome</keyword>
<organism evidence="2 3">
    <name type="scientific">Portunus trituberculatus</name>
    <name type="common">Swimming crab</name>
    <name type="synonym">Neptunus trituberculatus</name>
    <dbReference type="NCBI Taxonomy" id="210409"/>
    <lineage>
        <taxon>Eukaryota</taxon>
        <taxon>Metazoa</taxon>
        <taxon>Ecdysozoa</taxon>
        <taxon>Arthropoda</taxon>
        <taxon>Crustacea</taxon>
        <taxon>Multicrustacea</taxon>
        <taxon>Malacostraca</taxon>
        <taxon>Eumalacostraca</taxon>
        <taxon>Eucarida</taxon>
        <taxon>Decapoda</taxon>
        <taxon>Pleocyemata</taxon>
        <taxon>Brachyura</taxon>
        <taxon>Eubrachyura</taxon>
        <taxon>Portunoidea</taxon>
        <taxon>Portunidae</taxon>
        <taxon>Portuninae</taxon>
        <taxon>Portunus</taxon>
    </lineage>
</organism>